<proteinExistence type="predicted"/>
<dbReference type="PROSITE" id="PS51819">
    <property type="entry name" value="VOC"/>
    <property type="match status" value="1"/>
</dbReference>
<dbReference type="EMBL" id="JAFBEC010000009">
    <property type="protein sequence ID" value="MBM7634156.1"/>
    <property type="molecule type" value="Genomic_DNA"/>
</dbReference>
<reference evidence="3 4" key="1">
    <citation type="submission" date="2021-01" db="EMBL/GenBank/DDBJ databases">
        <title>Genomic Encyclopedia of Type Strains, Phase IV (KMG-IV): sequencing the most valuable type-strain genomes for metagenomic binning, comparative biology and taxonomic classification.</title>
        <authorList>
            <person name="Goeker M."/>
        </authorList>
    </citation>
    <scope>NUCLEOTIDE SEQUENCE [LARGE SCALE GENOMIC DNA]</scope>
    <source>
        <strain evidence="3 4">DSM 25540</strain>
    </source>
</reference>
<keyword evidence="3" id="KW-0456">Lyase</keyword>
<sequence>MIKKIEHVALVVNDLAHSIEFYHRCFGFNVRLKGENETREMAFLYLENEPGVEIELIRDKVDLGNYETKSVINHIAFTVERLDEEVEKLKEKGVTFLTDTPKPTLDGGTMILFHGPDKELLQLVERGTS</sequence>
<dbReference type="EC" id="4.4.1.5" evidence="3"/>
<dbReference type="PANTHER" id="PTHR43048:SF3">
    <property type="entry name" value="METHYLMALONYL-COA EPIMERASE, MITOCHONDRIAL"/>
    <property type="match status" value="1"/>
</dbReference>
<dbReference type="InterPro" id="IPR037523">
    <property type="entry name" value="VOC_core"/>
</dbReference>
<evidence type="ECO:0000256" key="1">
    <source>
        <dbReference type="ARBA" id="ARBA00022723"/>
    </source>
</evidence>
<dbReference type="Proteomes" id="UP000741863">
    <property type="component" value="Unassembled WGS sequence"/>
</dbReference>
<accession>A0ABS2PGE6</accession>
<keyword evidence="4" id="KW-1185">Reference proteome</keyword>
<dbReference type="InterPro" id="IPR029068">
    <property type="entry name" value="Glyas_Bleomycin-R_OHBP_Dase"/>
</dbReference>
<name>A0ABS2PGE6_9BACL</name>
<feature type="domain" description="VOC" evidence="2">
    <location>
        <begin position="4"/>
        <end position="126"/>
    </location>
</feature>
<comment type="caution">
    <text evidence="3">The sequence shown here is derived from an EMBL/GenBank/DDBJ whole genome shotgun (WGS) entry which is preliminary data.</text>
</comment>
<dbReference type="SUPFAM" id="SSF54593">
    <property type="entry name" value="Glyoxalase/Bleomycin resistance protein/Dihydroxybiphenyl dioxygenase"/>
    <property type="match status" value="1"/>
</dbReference>
<dbReference type="Pfam" id="PF00903">
    <property type="entry name" value="Glyoxalase"/>
    <property type="match status" value="1"/>
</dbReference>
<organism evidence="3 4">
    <name type="scientific">Geomicrobium sediminis</name>
    <dbReference type="NCBI Taxonomy" id="1347788"/>
    <lineage>
        <taxon>Bacteria</taxon>
        <taxon>Bacillati</taxon>
        <taxon>Bacillota</taxon>
        <taxon>Bacilli</taxon>
        <taxon>Bacillales</taxon>
        <taxon>Geomicrobium</taxon>
    </lineage>
</organism>
<evidence type="ECO:0000313" key="3">
    <source>
        <dbReference type="EMBL" id="MBM7634156.1"/>
    </source>
</evidence>
<dbReference type="PANTHER" id="PTHR43048">
    <property type="entry name" value="METHYLMALONYL-COA EPIMERASE"/>
    <property type="match status" value="1"/>
</dbReference>
<dbReference type="InterPro" id="IPR004360">
    <property type="entry name" value="Glyas_Fos-R_dOase_dom"/>
</dbReference>
<evidence type="ECO:0000313" key="4">
    <source>
        <dbReference type="Proteomes" id="UP000741863"/>
    </source>
</evidence>
<dbReference type="RefSeq" id="WP_204698916.1">
    <property type="nucleotide sequence ID" value="NZ_JAFBEC010000009.1"/>
</dbReference>
<dbReference type="PROSITE" id="PS00934">
    <property type="entry name" value="GLYOXALASE_I_1"/>
    <property type="match status" value="1"/>
</dbReference>
<evidence type="ECO:0000259" key="2">
    <source>
        <dbReference type="PROSITE" id="PS51819"/>
    </source>
</evidence>
<keyword evidence="1" id="KW-0479">Metal-binding</keyword>
<dbReference type="Gene3D" id="3.10.180.10">
    <property type="entry name" value="2,3-Dihydroxybiphenyl 1,2-Dioxygenase, domain 1"/>
    <property type="match status" value="1"/>
</dbReference>
<dbReference type="InterPro" id="IPR051785">
    <property type="entry name" value="MMCE/EMCE_epimerase"/>
</dbReference>
<protein>
    <submittedName>
        <fullName evidence="3">Lactoylglutathione lyase</fullName>
        <ecNumber evidence="3">4.4.1.5</ecNumber>
    </submittedName>
</protein>
<gene>
    <name evidence="3" type="ORF">JOD17_003256</name>
</gene>
<dbReference type="GO" id="GO:0004462">
    <property type="term" value="F:lactoylglutathione lyase activity"/>
    <property type="evidence" value="ECO:0007669"/>
    <property type="project" value="UniProtKB-EC"/>
</dbReference>
<dbReference type="InterPro" id="IPR018146">
    <property type="entry name" value="Glyoxalase_1_CS"/>
</dbReference>